<accession>A0ABS4R235</accession>
<name>A0ABS4R235_9HYPH</name>
<gene>
    <name evidence="1" type="ORF">J2Z31_002955</name>
</gene>
<reference evidence="1 2" key="1">
    <citation type="submission" date="2021-03" db="EMBL/GenBank/DDBJ databases">
        <title>Genomic Encyclopedia of Type Strains, Phase IV (KMG-IV): sequencing the most valuable type-strain genomes for metagenomic binning, comparative biology and taxonomic classification.</title>
        <authorList>
            <person name="Goeker M."/>
        </authorList>
    </citation>
    <scope>NUCLEOTIDE SEQUENCE [LARGE SCALE GENOMIC DNA]</scope>
    <source>
        <strain evidence="1 2">DSM 13372</strain>
    </source>
</reference>
<protein>
    <submittedName>
        <fullName evidence="1">Uncharacterized protein</fullName>
    </submittedName>
</protein>
<comment type="caution">
    <text evidence="1">The sequence shown here is derived from an EMBL/GenBank/DDBJ whole genome shotgun (WGS) entry which is preliminary data.</text>
</comment>
<keyword evidence="2" id="KW-1185">Reference proteome</keyword>
<dbReference type="RefSeq" id="WP_028002758.1">
    <property type="nucleotide sequence ID" value="NZ_JAGILA010000003.1"/>
</dbReference>
<organism evidence="1 2">
    <name type="scientific">Sinorhizobium kostiense</name>
    <dbReference type="NCBI Taxonomy" id="76747"/>
    <lineage>
        <taxon>Bacteria</taxon>
        <taxon>Pseudomonadati</taxon>
        <taxon>Pseudomonadota</taxon>
        <taxon>Alphaproteobacteria</taxon>
        <taxon>Hyphomicrobiales</taxon>
        <taxon>Rhizobiaceae</taxon>
        <taxon>Sinorhizobium/Ensifer group</taxon>
        <taxon>Sinorhizobium</taxon>
    </lineage>
</organism>
<sequence>MFDTRYQFAATTLFLDLSLLCFSPEPIFSFRCSKHRKADSDVTGHILESLDFGVAEAPARRGASVNTYLLELKRELAGRMVVPLRKAGPIEENVVPGVSPREEYIVLN</sequence>
<evidence type="ECO:0000313" key="2">
    <source>
        <dbReference type="Proteomes" id="UP000730739"/>
    </source>
</evidence>
<dbReference type="Proteomes" id="UP000730739">
    <property type="component" value="Unassembled WGS sequence"/>
</dbReference>
<evidence type="ECO:0000313" key="1">
    <source>
        <dbReference type="EMBL" id="MBP2236441.1"/>
    </source>
</evidence>
<dbReference type="EMBL" id="JAGILA010000003">
    <property type="protein sequence ID" value="MBP2236441.1"/>
    <property type="molecule type" value="Genomic_DNA"/>
</dbReference>
<proteinExistence type="predicted"/>